<dbReference type="RefSeq" id="WP_370596143.1">
    <property type="nucleotide sequence ID" value="NZ_JALBUR010000016.1"/>
</dbReference>
<dbReference type="EMBL" id="JALBUR010000016">
    <property type="protein sequence ID" value="MDX8419871.1"/>
    <property type="molecule type" value="Genomic_DNA"/>
</dbReference>
<keyword evidence="3" id="KW-1185">Reference proteome</keyword>
<sequence>MDELLSLYANVMPEDLYELAGTNAMRRLQRIDMNCGMNYTSYPLFQHMHAYSRYTHSLGTALLAIRFHQSKEAVCACLFHDISTPVFSHVIDFVHQDYLKQEYTEQAGERIIRSDPDIPAILSRYGIALSGTLDYHRYPICDNPTGRLSIDRLEYTLGNMINYGFGTLSEAQWILSDLAMEKDELVFIHSLPAILFAKRSLQCGQIYASDFDRYAMQILAEIVHDALQDGIVKEEDLYTDEPAFIQLLCKDETYHQRWINFCHLSAVYPSCADDPHARCIPAKKRWIDPMVKNRGRVSQIDADIKKEIAAFMAADQNKYLSDRKERTHE</sequence>
<dbReference type="AlphaFoldDB" id="A0AB35U421"/>
<evidence type="ECO:0000313" key="2">
    <source>
        <dbReference type="EMBL" id="MDX8419871.1"/>
    </source>
</evidence>
<evidence type="ECO:0000313" key="3">
    <source>
        <dbReference type="Proteomes" id="UP001286174"/>
    </source>
</evidence>
<feature type="domain" description="HD" evidence="1">
    <location>
        <begin position="53"/>
        <end position="114"/>
    </location>
</feature>
<protein>
    <submittedName>
        <fullName evidence="2">HD domain-containing protein</fullName>
    </submittedName>
</protein>
<dbReference type="InterPro" id="IPR006674">
    <property type="entry name" value="HD_domain"/>
</dbReference>
<reference evidence="2 3" key="1">
    <citation type="submission" date="2022-03" db="EMBL/GenBank/DDBJ databases">
        <title>Novel taxa within the pig intestine.</title>
        <authorList>
            <person name="Wylensek D."/>
            <person name="Bishof K."/>
            <person name="Afrizal A."/>
            <person name="Clavel T."/>
        </authorList>
    </citation>
    <scope>NUCLEOTIDE SEQUENCE [LARGE SCALE GENOMIC DNA]</scope>
    <source>
        <strain evidence="2 3">CLA-KB-P133</strain>
    </source>
</reference>
<proteinExistence type="predicted"/>
<name>A0AB35U421_9FIRM</name>
<dbReference type="Gene3D" id="1.10.3210.10">
    <property type="entry name" value="Hypothetical protein af1432"/>
    <property type="match status" value="1"/>
</dbReference>
<dbReference type="SUPFAM" id="SSF109604">
    <property type="entry name" value="HD-domain/PDEase-like"/>
    <property type="match status" value="1"/>
</dbReference>
<dbReference type="InterPro" id="IPR003607">
    <property type="entry name" value="HD/PDEase_dom"/>
</dbReference>
<gene>
    <name evidence="2" type="ORF">MOZ60_07160</name>
</gene>
<evidence type="ECO:0000259" key="1">
    <source>
        <dbReference type="Pfam" id="PF01966"/>
    </source>
</evidence>
<dbReference type="Proteomes" id="UP001286174">
    <property type="component" value="Unassembled WGS sequence"/>
</dbReference>
<accession>A0AB35U421</accession>
<comment type="caution">
    <text evidence="2">The sequence shown here is derived from an EMBL/GenBank/DDBJ whole genome shotgun (WGS) entry which is preliminary data.</text>
</comment>
<organism evidence="2 3">
    <name type="scientific">Grylomicrobium aquisgranensis</name>
    <dbReference type="NCBI Taxonomy" id="2926318"/>
    <lineage>
        <taxon>Bacteria</taxon>
        <taxon>Bacillati</taxon>
        <taxon>Bacillota</taxon>
        <taxon>Erysipelotrichia</taxon>
        <taxon>Erysipelotrichales</taxon>
        <taxon>Erysipelotrichaceae</taxon>
        <taxon>Grylomicrobium</taxon>
    </lineage>
</organism>
<dbReference type="Pfam" id="PF01966">
    <property type="entry name" value="HD"/>
    <property type="match status" value="1"/>
</dbReference>
<dbReference type="CDD" id="cd00077">
    <property type="entry name" value="HDc"/>
    <property type="match status" value="1"/>
</dbReference>